<organism evidence="1">
    <name type="scientific">Trypanosoma congolense (strain IL3000)</name>
    <dbReference type="NCBI Taxonomy" id="1068625"/>
    <lineage>
        <taxon>Eukaryota</taxon>
        <taxon>Discoba</taxon>
        <taxon>Euglenozoa</taxon>
        <taxon>Kinetoplastea</taxon>
        <taxon>Metakinetoplastina</taxon>
        <taxon>Trypanosomatida</taxon>
        <taxon>Trypanosomatidae</taxon>
        <taxon>Trypanosoma</taxon>
        <taxon>Nannomonas</taxon>
    </lineage>
</organism>
<dbReference type="EMBL" id="HE575324">
    <property type="protein sequence ID" value="CCC94832.1"/>
    <property type="molecule type" value="Genomic_DNA"/>
</dbReference>
<name>G0UZL3_TRYCI</name>
<evidence type="ECO:0008006" key="2">
    <source>
        <dbReference type="Google" id="ProtNLM"/>
    </source>
</evidence>
<accession>G0UZL3</accession>
<dbReference type="PANTHER" id="PTHR38148">
    <property type="entry name" value="BAR DOMAIN-CONTAINING PROTEIN"/>
    <property type="match status" value="1"/>
</dbReference>
<dbReference type="PANTHER" id="PTHR38148:SF3">
    <property type="entry name" value="BAR DOMAIN-CONTAINING PROTEIN"/>
    <property type="match status" value="1"/>
</dbReference>
<proteinExistence type="predicted"/>
<dbReference type="AlphaFoldDB" id="G0UZL3"/>
<dbReference type="SUPFAM" id="SSF103657">
    <property type="entry name" value="BAR/IMD domain-like"/>
    <property type="match status" value="1"/>
</dbReference>
<evidence type="ECO:0000313" key="1">
    <source>
        <dbReference type="EMBL" id="CCC94832.1"/>
    </source>
</evidence>
<gene>
    <name evidence="1" type="ORF">TCIL3000_11_2210</name>
</gene>
<reference evidence="1" key="1">
    <citation type="journal article" date="2012" name="Proc. Natl. Acad. Sci. U.S.A.">
        <title>Antigenic diversity is generated by distinct evolutionary mechanisms in African trypanosome species.</title>
        <authorList>
            <person name="Jackson A.P."/>
            <person name="Berry A."/>
            <person name="Aslett M."/>
            <person name="Allison H.C."/>
            <person name="Burton P."/>
            <person name="Vavrova-Anderson J."/>
            <person name="Brown R."/>
            <person name="Browne H."/>
            <person name="Corton N."/>
            <person name="Hauser H."/>
            <person name="Gamble J."/>
            <person name="Gilderthorp R."/>
            <person name="Marcello L."/>
            <person name="McQuillan J."/>
            <person name="Otto T.D."/>
            <person name="Quail M.A."/>
            <person name="Sanders M.J."/>
            <person name="van Tonder A."/>
            <person name="Ginger M.L."/>
            <person name="Field M.C."/>
            <person name="Barry J.D."/>
            <person name="Hertz-Fowler C."/>
            <person name="Berriman M."/>
        </authorList>
    </citation>
    <scope>NUCLEOTIDE SEQUENCE</scope>
    <source>
        <strain evidence="1">IL3000</strain>
    </source>
</reference>
<sequence length="229" mass="25308">MPCCGDVPATVDKDLEEKGMRIRSLAKLIEKFDANVTATMHAFQNLMKTYEATSQSFVEFAHGTDGEAASLAVSFEGEVRKLKIGPMLSTLQQDFAGVREATRTVKSQQEKVMKLYNNAVALHHSYDKHQFVVENTEKSYAKKDRPLAESKSYGKECKERDAAFSKYEGAKKALATEVDQLSRLIPVFIGNALPRYAACSAIVAQHIAQELEKFRKKEGGGPANGRNGI</sequence>
<protein>
    <recommendedName>
        <fullName evidence="2">BAR domain-containing protein</fullName>
    </recommendedName>
</protein>
<dbReference type="InterPro" id="IPR027267">
    <property type="entry name" value="AH/BAR_dom_sf"/>
</dbReference>
<dbReference type="VEuPathDB" id="TriTrypDB:TcIL3000.11.2210"/>
<dbReference type="Gene3D" id="1.20.1270.60">
    <property type="entry name" value="Arfaptin homology (AH) domain/BAR domain"/>
    <property type="match status" value="1"/>
</dbReference>